<name>A0A1N7MH04_9BACL</name>
<dbReference type="InterPro" id="IPR050237">
    <property type="entry name" value="ATP-dep_AMP-bd_enzyme"/>
</dbReference>
<dbReference type="PANTHER" id="PTHR43767">
    <property type="entry name" value="LONG-CHAIN-FATTY-ACID--COA LIGASE"/>
    <property type="match status" value="1"/>
</dbReference>
<evidence type="ECO:0000256" key="2">
    <source>
        <dbReference type="ARBA" id="ARBA00022598"/>
    </source>
</evidence>
<keyword evidence="6" id="KW-1185">Reference proteome</keyword>
<dbReference type="NCBIfam" id="NF004837">
    <property type="entry name" value="PRK06187.1"/>
    <property type="match status" value="1"/>
</dbReference>
<feature type="domain" description="AMP-dependent synthetase/ligase" evidence="3">
    <location>
        <begin position="7"/>
        <end position="367"/>
    </location>
</feature>
<dbReference type="RefSeq" id="WP_076346686.1">
    <property type="nucleotide sequence ID" value="NZ_FTOO01000005.1"/>
</dbReference>
<dbReference type="InterPro" id="IPR020845">
    <property type="entry name" value="AMP-binding_CS"/>
</dbReference>
<sequence>MNLVQLLEENQRQFGTYESLVYEGRVYTNVELAKMSSQLAHHMQALGVRPGDTVMVTMPNRPEVVIAFYAIAKAGAVSVPVMPLLQAAEVRYIVEDASPKLILTCEVLKPKIQQAIKDLDAPPVVRSVDDAGQESFETLLSHYPENRPDVAIDDHQPAVILYTSGTTGKPKGVVLTHENLCANARAAADLAGEYVLKVEKRVGLGILPLSHAFGFTMMNTALCLGELDVLLPYFDPVLVFQAIERYRVTHFTAVPTMFHALLHHPDADKYDLSSLSVCISGSAALPEPVRRAFEEKFHCLVFQGYGLSEAAPVVTAPRFDKPAKPGSVGLPLPGVEVAVLDEEGRPLPPGEIGELAVKGPNVSPGYHNLPEETEKAFRNGWLLTGDMARIDEEGYVYIVDRKKDVIIRGGFNIYPSDLEELMSQHPAVAEVAVVGAPSERMGEEVVAFVVRKKGAEVSEEELIAYCQEHLAKYKTPRVVQFVSYLPKNLIGKVDKKKLREMAKSIQLV</sequence>
<evidence type="ECO:0000259" key="4">
    <source>
        <dbReference type="Pfam" id="PF13193"/>
    </source>
</evidence>
<dbReference type="Pfam" id="PF00501">
    <property type="entry name" value="AMP-binding"/>
    <property type="match status" value="1"/>
</dbReference>
<dbReference type="OrthoDB" id="9765680at2"/>
<dbReference type="GO" id="GO:0016878">
    <property type="term" value="F:acid-thiol ligase activity"/>
    <property type="evidence" value="ECO:0007669"/>
    <property type="project" value="UniProtKB-ARBA"/>
</dbReference>
<accession>A0A1N7MH04</accession>
<dbReference type="InterPro" id="IPR025110">
    <property type="entry name" value="AMP-bd_C"/>
</dbReference>
<dbReference type="InterPro" id="IPR045851">
    <property type="entry name" value="AMP-bd_C_sf"/>
</dbReference>
<dbReference type="AlphaFoldDB" id="A0A1N7MH04"/>
<dbReference type="STRING" id="252246.SAMN05421799_105142"/>
<dbReference type="EMBL" id="FTOO01000005">
    <property type="protein sequence ID" value="SIS85353.1"/>
    <property type="molecule type" value="Genomic_DNA"/>
</dbReference>
<protein>
    <submittedName>
        <fullName evidence="5">Long-chain acyl-CoA synthetase</fullName>
    </submittedName>
</protein>
<dbReference type="CDD" id="cd05936">
    <property type="entry name" value="FC-FACS_FadD_like"/>
    <property type="match status" value="1"/>
</dbReference>
<dbReference type="SUPFAM" id="SSF56801">
    <property type="entry name" value="Acetyl-CoA synthetase-like"/>
    <property type="match status" value="1"/>
</dbReference>
<dbReference type="Gene3D" id="3.40.50.12780">
    <property type="entry name" value="N-terminal domain of ligase-like"/>
    <property type="match status" value="1"/>
</dbReference>
<comment type="similarity">
    <text evidence="1">Belongs to the ATP-dependent AMP-binding enzyme family.</text>
</comment>
<dbReference type="Gene3D" id="3.30.300.30">
    <property type="match status" value="1"/>
</dbReference>
<dbReference type="PANTHER" id="PTHR43767:SF1">
    <property type="entry name" value="NONRIBOSOMAL PEPTIDE SYNTHASE PES1 (EUROFUNG)-RELATED"/>
    <property type="match status" value="1"/>
</dbReference>
<organism evidence="5 6">
    <name type="scientific">Alicyclobacillus vulcanalis</name>
    <dbReference type="NCBI Taxonomy" id="252246"/>
    <lineage>
        <taxon>Bacteria</taxon>
        <taxon>Bacillati</taxon>
        <taxon>Bacillota</taxon>
        <taxon>Bacilli</taxon>
        <taxon>Bacillales</taxon>
        <taxon>Alicyclobacillaceae</taxon>
        <taxon>Alicyclobacillus</taxon>
    </lineage>
</organism>
<dbReference type="InterPro" id="IPR042099">
    <property type="entry name" value="ANL_N_sf"/>
</dbReference>
<evidence type="ECO:0000313" key="6">
    <source>
        <dbReference type="Proteomes" id="UP000186156"/>
    </source>
</evidence>
<evidence type="ECO:0000256" key="1">
    <source>
        <dbReference type="ARBA" id="ARBA00006432"/>
    </source>
</evidence>
<dbReference type="InterPro" id="IPR000873">
    <property type="entry name" value="AMP-dep_synth/lig_dom"/>
</dbReference>
<proteinExistence type="inferred from homology"/>
<reference evidence="6" key="1">
    <citation type="submission" date="2017-01" db="EMBL/GenBank/DDBJ databases">
        <authorList>
            <person name="Varghese N."/>
            <person name="Submissions S."/>
        </authorList>
    </citation>
    <scope>NUCLEOTIDE SEQUENCE [LARGE SCALE GENOMIC DNA]</scope>
    <source>
        <strain evidence="6">DSM 16176</strain>
    </source>
</reference>
<evidence type="ECO:0000313" key="5">
    <source>
        <dbReference type="EMBL" id="SIS85353.1"/>
    </source>
</evidence>
<feature type="domain" description="AMP-binding enzyme C-terminal" evidence="4">
    <location>
        <begin position="418"/>
        <end position="492"/>
    </location>
</feature>
<dbReference type="Proteomes" id="UP000186156">
    <property type="component" value="Unassembled WGS sequence"/>
</dbReference>
<gene>
    <name evidence="5" type="ORF">SAMN05421799_105142</name>
</gene>
<dbReference type="FunFam" id="3.30.300.30:FF:000008">
    <property type="entry name" value="2,3-dihydroxybenzoate-AMP ligase"/>
    <property type="match status" value="1"/>
</dbReference>
<dbReference type="Pfam" id="PF13193">
    <property type="entry name" value="AMP-binding_C"/>
    <property type="match status" value="1"/>
</dbReference>
<dbReference type="PROSITE" id="PS00455">
    <property type="entry name" value="AMP_BINDING"/>
    <property type="match status" value="1"/>
</dbReference>
<evidence type="ECO:0000259" key="3">
    <source>
        <dbReference type="Pfam" id="PF00501"/>
    </source>
</evidence>
<keyword evidence="2" id="KW-0436">Ligase</keyword>